<feature type="compositionally biased region" description="Acidic residues" evidence="1">
    <location>
        <begin position="282"/>
        <end position="294"/>
    </location>
</feature>
<feature type="compositionally biased region" description="Polar residues" evidence="1">
    <location>
        <begin position="178"/>
        <end position="192"/>
    </location>
</feature>
<feature type="compositionally biased region" description="Pro residues" evidence="1">
    <location>
        <begin position="17"/>
        <end position="28"/>
    </location>
</feature>
<feature type="region of interest" description="Disordered" evidence="1">
    <location>
        <begin position="170"/>
        <end position="333"/>
    </location>
</feature>
<feature type="non-terminal residue" evidence="2">
    <location>
        <position position="1"/>
    </location>
</feature>
<evidence type="ECO:0000313" key="2">
    <source>
        <dbReference type="EMBL" id="RCI09373.1"/>
    </source>
</evidence>
<protein>
    <submittedName>
        <fullName evidence="2">Uncharacterized protein</fullName>
    </submittedName>
</protein>
<dbReference type="STRING" id="1330021.A0A367L4K7"/>
<feature type="region of interest" description="Disordered" evidence="1">
    <location>
        <begin position="1"/>
        <end position="67"/>
    </location>
</feature>
<dbReference type="EMBL" id="LKCN02000015">
    <property type="protein sequence ID" value="RCI09373.1"/>
    <property type="molecule type" value="Genomic_DNA"/>
</dbReference>
<sequence length="333" mass="36530">PPWPVASPGSQRQSNPPQQPPSPTPTPTPTSTSTPATAPPRHNETCSPPRNPSTSPPPLPPRTPPRETFMSLADDGYRMVEDELLRTAHLFTIHLHRAEYNRQKTHAKAQHAATILEMERPVVGDPPASARLRAAMRSRDARQRAVLQEGGDLEPLPALRVAGLRRLMDCPRGEDRSIPTSLRTPPVLSNTRAAAGFRRPFVGAHTEPRRRRRSSTSSGSGGGGTAPSRLDPSPPSSGPAPLTEKTCYNGRPDPPAANERATRQQDDGRKKHGTSETYGPDLSDDDDDDDDDDPFSSFKRRRLLRQRARDQQCKPRETGPRPKALPDTIPSFL</sequence>
<keyword evidence="3" id="KW-1185">Reference proteome</keyword>
<evidence type="ECO:0000256" key="1">
    <source>
        <dbReference type="SAM" id="MobiDB-lite"/>
    </source>
</evidence>
<feature type="compositionally biased region" description="Low complexity" evidence="1">
    <location>
        <begin position="29"/>
        <end position="48"/>
    </location>
</feature>
<evidence type="ECO:0000313" key="3">
    <source>
        <dbReference type="Proteomes" id="UP000253664"/>
    </source>
</evidence>
<comment type="caution">
    <text evidence="2">The sequence shown here is derived from an EMBL/GenBank/DDBJ whole genome shotgun (WGS) entry which is preliminary data.</text>
</comment>
<gene>
    <name evidence="2" type="ORF">L249_3704</name>
</gene>
<accession>A0A367L4K7</accession>
<dbReference type="Proteomes" id="UP000253664">
    <property type="component" value="Unassembled WGS sequence"/>
</dbReference>
<proteinExistence type="predicted"/>
<feature type="compositionally biased region" description="Basic and acidic residues" evidence="1">
    <location>
        <begin position="307"/>
        <end position="320"/>
    </location>
</feature>
<dbReference type="AlphaFoldDB" id="A0A367L4K7"/>
<feature type="compositionally biased region" description="Pro residues" evidence="1">
    <location>
        <begin position="49"/>
        <end position="63"/>
    </location>
</feature>
<reference evidence="2 3" key="1">
    <citation type="journal article" date="2015" name="BMC Genomics">
        <title>Insights from the genome of Ophiocordyceps polyrhachis-furcata to pathogenicity and host specificity in insect fungi.</title>
        <authorList>
            <person name="Wichadakul D."/>
            <person name="Kobmoo N."/>
            <person name="Ingsriswang S."/>
            <person name="Tangphatsornruang S."/>
            <person name="Chantasingh D."/>
            <person name="Luangsa-ard J.J."/>
            <person name="Eurwilaichitr L."/>
        </authorList>
    </citation>
    <scope>NUCLEOTIDE SEQUENCE [LARGE SCALE GENOMIC DNA]</scope>
    <source>
        <strain evidence="2 3">BCC 54312</strain>
    </source>
</reference>
<feature type="compositionally biased region" description="Basic and acidic residues" evidence="1">
    <location>
        <begin position="260"/>
        <end position="269"/>
    </location>
</feature>
<dbReference type="OrthoDB" id="4927915at2759"/>
<organism evidence="2 3">
    <name type="scientific">Ophiocordyceps polyrhachis-furcata BCC 54312</name>
    <dbReference type="NCBI Taxonomy" id="1330021"/>
    <lineage>
        <taxon>Eukaryota</taxon>
        <taxon>Fungi</taxon>
        <taxon>Dikarya</taxon>
        <taxon>Ascomycota</taxon>
        <taxon>Pezizomycotina</taxon>
        <taxon>Sordariomycetes</taxon>
        <taxon>Hypocreomycetidae</taxon>
        <taxon>Hypocreales</taxon>
        <taxon>Ophiocordycipitaceae</taxon>
        <taxon>Ophiocordyceps</taxon>
    </lineage>
</organism>
<name>A0A367L4K7_9HYPO</name>